<keyword evidence="5 7" id="KW-0071">Autoinducer synthesis</keyword>
<dbReference type="GO" id="GO:0009372">
    <property type="term" value="P:quorum sensing"/>
    <property type="evidence" value="ECO:0007669"/>
    <property type="project" value="UniProtKB-UniRule"/>
</dbReference>
<evidence type="ECO:0000256" key="2">
    <source>
        <dbReference type="ARBA" id="ARBA00022654"/>
    </source>
</evidence>
<dbReference type="InterPro" id="IPR018311">
    <property type="entry name" value="Autoind_synth_CS"/>
</dbReference>
<accession>A0A1I7DZD7</accession>
<sequence>MFFKVQSINSSNWSPLVESMFKLRKKVFHDQLQWNVNVDGDYEFDQYDNNDCIYFVWSDAERSKLYASVRLIPTTKPTLLYDTFRNSFPKSLNLAVPGIWEATRACLDHSLIKADFPEMTTSYAFGLLTLATCECAYLDGQHTIVSNYAPQFNQVYLRAGAMFLEVGRAEGFGDDPVCCGTLNISSSSIRYMQQVLQQPKPLYEPSASLTAQYITPNGFHAGHVSAGRHFQA</sequence>
<dbReference type="Pfam" id="PF00765">
    <property type="entry name" value="Autoind_synth"/>
    <property type="match status" value="1"/>
</dbReference>
<dbReference type="PROSITE" id="PS51187">
    <property type="entry name" value="AUTOINDUCER_SYNTH_2"/>
    <property type="match status" value="1"/>
</dbReference>
<dbReference type="PRINTS" id="PR01549">
    <property type="entry name" value="AUTOINDCRSYN"/>
</dbReference>
<evidence type="ECO:0000313" key="10">
    <source>
        <dbReference type="Proteomes" id="UP000183371"/>
    </source>
</evidence>
<dbReference type="PANTHER" id="PTHR39322:SF1">
    <property type="entry name" value="ISOVALERYL-HOMOSERINE LACTONE SYNTHASE"/>
    <property type="match status" value="1"/>
</dbReference>
<comment type="similarity">
    <text evidence="7 8">Belongs to the autoinducer synthase family.</text>
</comment>
<proteinExistence type="inferred from homology"/>
<dbReference type="EMBL" id="FPBD01000014">
    <property type="protein sequence ID" value="SFU17047.1"/>
    <property type="molecule type" value="Genomic_DNA"/>
</dbReference>
<keyword evidence="10" id="KW-1185">Reference proteome</keyword>
<comment type="catalytic activity">
    <reaction evidence="6 8">
        <text>a fatty acyl-[ACP] + S-adenosyl-L-methionine = an N-acyl-L-homoserine lactone + S-methyl-5'-thioadenosine + holo-[ACP] + H(+)</text>
        <dbReference type="Rhea" id="RHEA:10096"/>
        <dbReference type="Rhea" id="RHEA-COMP:9685"/>
        <dbReference type="Rhea" id="RHEA-COMP:14125"/>
        <dbReference type="ChEBI" id="CHEBI:15378"/>
        <dbReference type="ChEBI" id="CHEBI:17509"/>
        <dbReference type="ChEBI" id="CHEBI:55474"/>
        <dbReference type="ChEBI" id="CHEBI:59789"/>
        <dbReference type="ChEBI" id="CHEBI:64479"/>
        <dbReference type="ChEBI" id="CHEBI:138651"/>
        <dbReference type="EC" id="2.3.1.184"/>
    </reaction>
</comment>
<keyword evidence="3 8" id="KW-0808">Transferase</keyword>
<dbReference type="Proteomes" id="UP000183371">
    <property type="component" value="Unassembled WGS sequence"/>
</dbReference>
<evidence type="ECO:0000313" key="9">
    <source>
        <dbReference type="EMBL" id="SFU17047.1"/>
    </source>
</evidence>
<dbReference type="GO" id="GO:0007165">
    <property type="term" value="P:signal transduction"/>
    <property type="evidence" value="ECO:0007669"/>
    <property type="project" value="TreeGrafter"/>
</dbReference>
<reference evidence="10" key="1">
    <citation type="submission" date="2016-10" db="EMBL/GenBank/DDBJ databases">
        <authorList>
            <person name="Varghese N."/>
            <person name="Submissions S."/>
        </authorList>
    </citation>
    <scope>NUCLEOTIDE SEQUENCE [LARGE SCALE GENOMIC DNA]</scope>
    <source>
        <strain evidence="10">DSM 17465</strain>
    </source>
</reference>
<keyword evidence="4 8" id="KW-0949">S-adenosyl-L-methionine</keyword>
<dbReference type="PROSITE" id="PS00949">
    <property type="entry name" value="AUTOINDUCER_SYNTH_1"/>
    <property type="match status" value="1"/>
</dbReference>
<evidence type="ECO:0000256" key="4">
    <source>
        <dbReference type="ARBA" id="ARBA00022691"/>
    </source>
</evidence>
<keyword evidence="2 7" id="KW-0673">Quorum sensing</keyword>
<dbReference type="EC" id="2.3.1.184" evidence="1 8"/>
<protein>
    <recommendedName>
        <fullName evidence="1 8">Acyl-homoserine-lactone synthase</fullName>
        <ecNumber evidence="1 8">2.3.1.184</ecNumber>
    </recommendedName>
    <alternativeName>
        <fullName evidence="8">Autoinducer synthesis protein</fullName>
    </alternativeName>
</protein>
<dbReference type="SUPFAM" id="SSF55729">
    <property type="entry name" value="Acyl-CoA N-acyltransferases (Nat)"/>
    <property type="match status" value="1"/>
</dbReference>
<name>A0A1I7DZD7_9HYPH</name>
<gene>
    <name evidence="9" type="ORF">SAMN05444141_11420</name>
</gene>
<evidence type="ECO:0000256" key="8">
    <source>
        <dbReference type="RuleBase" id="RU361135"/>
    </source>
</evidence>
<evidence type="ECO:0000256" key="5">
    <source>
        <dbReference type="ARBA" id="ARBA00022929"/>
    </source>
</evidence>
<dbReference type="GO" id="GO:0061579">
    <property type="term" value="F:N-acyl homoserine lactone synthase activity"/>
    <property type="evidence" value="ECO:0007669"/>
    <property type="project" value="UniProtKB-UniRule"/>
</dbReference>
<evidence type="ECO:0000256" key="6">
    <source>
        <dbReference type="ARBA" id="ARBA00048576"/>
    </source>
</evidence>
<dbReference type="RefSeq" id="WP_128647518.1">
    <property type="nucleotide sequence ID" value="NZ_FPBD01000014.1"/>
</dbReference>
<dbReference type="InterPro" id="IPR001690">
    <property type="entry name" value="Autoind_synthase"/>
</dbReference>
<organism evidence="9 10">
    <name type="scientific">Pseudovibrio denitrificans</name>
    <dbReference type="NCBI Taxonomy" id="258256"/>
    <lineage>
        <taxon>Bacteria</taxon>
        <taxon>Pseudomonadati</taxon>
        <taxon>Pseudomonadota</taxon>
        <taxon>Alphaproteobacteria</taxon>
        <taxon>Hyphomicrobiales</taxon>
        <taxon>Stappiaceae</taxon>
        <taxon>Pseudovibrio</taxon>
    </lineage>
</organism>
<evidence type="ECO:0000256" key="1">
    <source>
        <dbReference type="ARBA" id="ARBA00012340"/>
    </source>
</evidence>
<evidence type="ECO:0000256" key="3">
    <source>
        <dbReference type="ARBA" id="ARBA00022679"/>
    </source>
</evidence>
<dbReference type="InterPro" id="IPR016181">
    <property type="entry name" value="Acyl_CoA_acyltransferase"/>
</dbReference>
<evidence type="ECO:0000256" key="7">
    <source>
        <dbReference type="PROSITE-ProRule" id="PRU00533"/>
    </source>
</evidence>
<dbReference type="AlphaFoldDB" id="A0A1I7DZD7"/>
<dbReference type="PANTHER" id="PTHR39322">
    <property type="entry name" value="ACYL-HOMOSERINE-LACTONE SYNTHASE"/>
    <property type="match status" value="1"/>
</dbReference>
<dbReference type="Gene3D" id="3.40.630.30">
    <property type="match status" value="1"/>
</dbReference>